<accession>A0A395NTD4</accession>
<organism evidence="1 2">
    <name type="scientific">Trichoderma arundinaceum</name>
    <dbReference type="NCBI Taxonomy" id="490622"/>
    <lineage>
        <taxon>Eukaryota</taxon>
        <taxon>Fungi</taxon>
        <taxon>Dikarya</taxon>
        <taxon>Ascomycota</taxon>
        <taxon>Pezizomycotina</taxon>
        <taxon>Sordariomycetes</taxon>
        <taxon>Hypocreomycetidae</taxon>
        <taxon>Hypocreales</taxon>
        <taxon>Hypocreaceae</taxon>
        <taxon>Trichoderma</taxon>
    </lineage>
</organism>
<dbReference type="Proteomes" id="UP000266272">
    <property type="component" value="Unassembled WGS sequence"/>
</dbReference>
<protein>
    <submittedName>
        <fullName evidence="1">Alpha beta hydrolase fold family</fullName>
    </submittedName>
</protein>
<name>A0A395NTD4_TRIAR</name>
<comment type="caution">
    <text evidence="1">The sequence shown here is derived from an EMBL/GenBank/DDBJ whole genome shotgun (WGS) entry which is preliminary data.</text>
</comment>
<keyword evidence="1" id="KW-0378">Hydrolase</keyword>
<dbReference type="AlphaFoldDB" id="A0A395NTD4"/>
<dbReference type="STRING" id="490622.A0A395NTD4"/>
<dbReference type="EMBL" id="PXOA01000162">
    <property type="protein sequence ID" value="RFU79340.1"/>
    <property type="molecule type" value="Genomic_DNA"/>
</dbReference>
<evidence type="ECO:0000313" key="2">
    <source>
        <dbReference type="Proteomes" id="UP000266272"/>
    </source>
</evidence>
<keyword evidence="2" id="KW-1185">Reference proteome</keyword>
<evidence type="ECO:0000313" key="1">
    <source>
        <dbReference type="EMBL" id="RFU79340.1"/>
    </source>
</evidence>
<dbReference type="OrthoDB" id="294702at2759"/>
<gene>
    <name evidence="1" type="ORF">TARUN_2876</name>
</gene>
<reference evidence="1 2" key="1">
    <citation type="journal article" date="2018" name="PLoS Pathog.">
        <title>Evolution of structural diversity of trichothecenes, a family of toxins produced by plant pathogenic and entomopathogenic fungi.</title>
        <authorList>
            <person name="Proctor R.H."/>
            <person name="McCormick S.P."/>
            <person name="Kim H.S."/>
            <person name="Cardoza R.E."/>
            <person name="Stanley A.M."/>
            <person name="Lindo L."/>
            <person name="Kelly A."/>
            <person name="Brown D.W."/>
            <person name="Lee T."/>
            <person name="Vaughan M.M."/>
            <person name="Alexander N.J."/>
            <person name="Busman M."/>
            <person name="Gutierrez S."/>
        </authorList>
    </citation>
    <scope>NUCLEOTIDE SEQUENCE [LARGE SCALE GENOMIC DNA]</scope>
    <source>
        <strain evidence="1 2">IBT 40837</strain>
    </source>
</reference>
<sequence>MTAHHTDIINDPRFNKTIELSVDPAVGCPSSFKVTYADYGYRNEVHPEEENVFLFYGPLLGSRLAHAAKDGIAKKHKIRILNLDRPGIGGTDAVDVKQRMSLWSGCHSGGLIYALDMLLHHPEILHPERPYLAIGGPWILPCHTGSMGMSIIQSLPASVIGSVDKVARLINNHIGPFVGASLGFSSSFVTKLMPVPPQQGCAVLDEEARLEEELWPAVIKRIYSEGIQGTSSDAILLMQKGGGMAGWSDWGDYDTLIPRLADALRVSGRRLRVDVFYAENDFMIGGGHSKGAKWFDGCWDAQNCRDVIDYCSAAVKGADHDGIWRLRWGVPQKVLEKICQPADN</sequence>
<dbReference type="GO" id="GO:0016787">
    <property type="term" value="F:hydrolase activity"/>
    <property type="evidence" value="ECO:0007669"/>
    <property type="project" value="UniProtKB-KW"/>
</dbReference>
<proteinExistence type="predicted"/>